<dbReference type="NCBIfam" id="TIGR00608">
    <property type="entry name" value="radc"/>
    <property type="match status" value="1"/>
</dbReference>
<dbReference type="EMBL" id="ARYM01000015">
    <property type="protein sequence ID" value="KCZ97786.1"/>
    <property type="molecule type" value="Genomic_DNA"/>
</dbReference>
<dbReference type="InterPro" id="IPR020891">
    <property type="entry name" value="UPF0758_CS"/>
</dbReference>
<dbReference type="PANTHER" id="PTHR30471:SF3">
    <property type="entry name" value="UPF0758 PROTEIN YEES-RELATED"/>
    <property type="match status" value="1"/>
</dbReference>
<dbReference type="PROSITE" id="PS01302">
    <property type="entry name" value="UPF0758"/>
    <property type="match status" value="1"/>
</dbReference>
<dbReference type="SUPFAM" id="SSF47781">
    <property type="entry name" value="RuvA domain 2-like"/>
    <property type="match status" value="1"/>
</dbReference>
<feature type="domain" description="MPN" evidence="7">
    <location>
        <begin position="126"/>
        <end position="248"/>
    </location>
</feature>
<dbReference type="PANTHER" id="PTHR30471">
    <property type="entry name" value="DNA REPAIR PROTEIN RADC"/>
    <property type="match status" value="1"/>
</dbReference>
<dbReference type="NCBIfam" id="NF000642">
    <property type="entry name" value="PRK00024.1"/>
    <property type="match status" value="1"/>
</dbReference>
<dbReference type="InterPro" id="IPR010994">
    <property type="entry name" value="RuvA_2-like"/>
</dbReference>
<gene>
    <name evidence="8" type="ORF">HPO_13065</name>
</gene>
<proteinExistence type="inferred from homology"/>
<dbReference type="InterPro" id="IPR046778">
    <property type="entry name" value="UPF0758_N"/>
</dbReference>
<evidence type="ECO:0000256" key="2">
    <source>
        <dbReference type="ARBA" id="ARBA00022723"/>
    </source>
</evidence>
<dbReference type="GO" id="GO:0008237">
    <property type="term" value="F:metallopeptidase activity"/>
    <property type="evidence" value="ECO:0007669"/>
    <property type="project" value="UniProtKB-KW"/>
</dbReference>
<dbReference type="PATRIC" id="fig|1280954.3.peg.2647"/>
<evidence type="ECO:0000256" key="5">
    <source>
        <dbReference type="ARBA" id="ARBA00023049"/>
    </source>
</evidence>
<evidence type="ECO:0000256" key="4">
    <source>
        <dbReference type="ARBA" id="ARBA00022833"/>
    </source>
</evidence>
<keyword evidence="3" id="KW-0378">Hydrolase</keyword>
<reference evidence="8 9" key="1">
    <citation type="journal article" date="2014" name="Antonie Van Leeuwenhoek">
        <title>Hyphomonas beringensis sp. nov. and Hyphomonas chukchiensis sp. nov., isolated from surface seawater of the Bering Sea and Chukchi Sea.</title>
        <authorList>
            <person name="Li C."/>
            <person name="Lai Q."/>
            <person name="Li G."/>
            <person name="Dong C."/>
            <person name="Wang J."/>
            <person name="Liao Y."/>
            <person name="Shao Z."/>
        </authorList>
    </citation>
    <scope>NUCLEOTIDE SEQUENCE [LARGE SCALE GENOMIC DNA]</scope>
    <source>
        <strain evidence="8 9">PS728</strain>
    </source>
</reference>
<dbReference type="InterPro" id="IPR037518">
    <property type="entry name" value="MPN"/>
</dbReference>
<dbReference type="InterPro" id="IPR001405">
    <property type="entry name" value="UPF0758"/>
</dbReference>
<evidence type="ECO:0000256" key="1">
    <source>
        <dbReference type="ARBA" id="ARBA00022670"/>
    </source>
</evidence>
<evidence type="ECO:0000313" key="9">
    <source>
        <dbReference type="Proteomes" id="UP000027100"/>
    </source>
</evidence>
<protein>
    <submittedName>
        <fullName evidence="8">DNA repair protein</fullName>
    </submittedName>
</protein>
<keyword evidence="1" id="KW-0645">Protease</keyword>
<dbReference type="OrthoDB" id="9804482at2"/>
<accession>A0A062VIB7</accession>
<dbReference type="Proteomes" id="UP000027100">
    <property type="component" value="Unassembled WGS sequence"/>
</dbReference>
<comment type="similarity">
    <text evidence="6">Belongs to the UPF0758 family.</text>
</comment>
<name>A0A062VIB7_9PROT</name>
<comment type="caution">
    <text evidence="8">The sequence shown here is derived from an EMBL/GenBank/DDBJ whole genome shotgun (WGS) entry which is preliminary data.</text>
</comment>
<keyword evidence="2" id="KW-0479">Metal-binding</keyword>
<evidence type="ECO:0000313" key="8">
    <source>
        <dbReference type="EMBL" id="KCZ97786.1"/>
    </source>
</evidence>
<dbReference type="GO" id="GO:0006508">
    <property type="term" value="P:proteolysis"/>
    <property type="evidence" value="ECO:0007669"/>
    <property type="project" value="UniProtKB-KW"/>
</dbReference>
<organism evidence="8 9">
    <name type="scientific">Hyphomonas polymorpha PS728</name>
    <dbReference type="NCBI Taxonomy" id="1280954"/>
    <lineage>
        <taxon>Bacteria</taxon>
        <taxon>Pseudomonadati</taxon>
        <taxon>Pseudomonadota</taxon>
        <taxon>Alphaproteobacteria</taxon>
        <taxon>Hyphomonadales</taxon>
        <taxon>Hyphomonadaceae</taxon>
        <taxon>Hyphomonas</taxon>
    </lineage>
</organism>
<keyword evidence="9" id="KW-1185">Reference proteome</keyword>
<evidence type="ECO:0000256" key="6">
    <source>
        <dbReference type="RuleBase" id="RU003797"/>
    </source>
</evidence>
<dbReference type="Pfam" id="PF20582">
    <property type="entry name" value="UPF0758_N"/>
    <property type="match status" value="1"/>
</dbReference>
<dbReference type="InterPro" id="IPR025657">
    <property type="entry name" value="RadC_JAB"/>
</dbReference>
<dbReference type="PROSITE" id="PS50249">
    <property type="entry name" value="MPN"/>
    <property type="match status" value="1"/>
</dbReference>
<dbReference type="Pfam" id="PF04002">
    <property type="entry name" value="RadC"/>
    <property type="match status" value="1"/>
</dbReference>
<keyword evidence="4" id="KW-0862">Zinc</keyword>
<dbReference type="Gene3D" id="3.40.140.10">
    <property type="entry name" value="Cytidine Deaminase, domain 2"/>
    <property type="match status" value="1"/>
</dbReference>
<dbReference type="CDD" id="cd08071">
    <property type="entry name" value="MPN_DUF2466"/>
    <property type="match status" value="1"/>
</dbReference>
<sequence length="248" mass="27336">MSSEVSSANGLNEAGGLFIAPALADKPHWQGHRDRLRTKLLNRGAGALDDYEILEVLLMAFIPRRDVKPIAKALERKFGCLSAILAAPAEDLLKVPGVGETVAAYIKAIAELHSRAAREEIKAREIISSWSALVAYVRRELQHEKREQFRVIFLDRKNQLIVDEIMGHGTVDHAPVYPREIARRALELQASSLILVHNHPSGDPKPSRADISITREIIDVLGPFDISVHDHLVVGTSGVVSFRTSGLI</sequence>
<dbReference type="STRING" id="1280954.HPO_13065"/>
<keyword evidence="5" id="KW-0482">Metalloprotease</keyword>
<dbReference type="AlphaFoldDB" id="A0A062VIB7"/>
<dbReference type="eggNOG" id="COG2003">
    <property type="taxonomic scope" value="Bacteria"/>
</dbReference>
<evidence type="ECO:0000256" key="3">
    <source>
        <dbReference type="ARBA" id="ARBA00022801"/>
    </source>
</evidence>
<dbReference type="RefSeq" id="WP_035599622.1">
    <property type="nucleotide sequence ID" value="NZ_ARYM01000015.1"/>
</dbReference>
<dbReference type="GO" id="GO:0046872">
    <property type="term" value="F:metal ion binding"/>
    <property type="evidence" value="ECO:0007669"/>
    <property type="project" value="UniProtKB-KW"/>
</dbReference>
<evidence type="ECO:0000259" key="7">
    <source>
        <dbReference type="PROSITE" id="PS50249"/>
    </source>
</evidence>
<dbReference type="Gene3D" id="1.10.150.20">
    <property type="entry name" value="5' to 3' exonuclease, C-terminal subdomain"/>
    <property type="match status" value="1"/>
</dbReference>